<protein>
    <recommendedName>
        <fullName evidence="4">Protein kinase domain-containing protein</fullName>
    </recommendedName>
</protein>
<evidence type="ECO:0000313" key="2">
    <source>
        <dbReference type="EMBL" id="CAE7220546.1"/>
    </source>
</evidence>
<keyword evidence="3" id="KW-1185">Reference proteome</keyword>
<comment type="caution">
    <text evidence="2">The sequence shown here is derived from an EMBL/GenBank/DDBJ whole genome shotgun (WGS) entry which is preliminary data.</text>
</comment>
<gene>
    <name evidence="2" type="ORF">SNAT2548_LOCUS8062</name>
</gene>
<evidence type="ECO:0000256" key="1">
    <source>
        <dbReference type="SAM" id="SignalP"/>
    </source>
</evidence>
<dbReference type="EMBL" id="CAJNDS010000581">
    <property type="protein sequence ID" value="CAE7220546.1"/>
    <property type="molecule type" value="Genomic_DNA"/>
</dbReference>
<dbReference type="Proteomes" id="UP000604046">
    <property type="component" value="Unassembled WGS sequence"/>
</dbReference>
<proteinExistence type="predicted"/>
<evidence type="ECO:0000313" key="3">
    <source>
        <dbReference type="Proteomes" id="UP000604046"/>
    </source>
</evidence>
<feature type="chain" id="PRO_5032964890" description="Protein kinase domain-containing protein" evidence="1">
    <location>
        <begin position="21"/>
        <end position="630"/>
    </location>
</feature>
<keyword evidence="1" id="KW-0732">Signal</keyword>
<organism evidence="2 3">
    <name type="scientific">Symbiodinium natans</name>
    <dbReference type="NCBI Taxonomy" id="878477"/>
    <lineage>
        <taxon>Eukaryota</taxon>
        <taxon>Sar</taxon>
        <taxon>Alveolata</taxon>
        <taxon>Dinophyceae</taxon>
        <taxon>Suessiales</taxon>
        <taxon>Symbiodiniaceae</taxon>
        <taxon>Symbiodinium</taxon>
    </lineage>
</organism>
<sequence length="630" mass="69892">MRRSGFACLILLSQLSKVAWNLLWPAFLSQRNLFATRLGSGETFRMVMRQANSMPVTPSNHESTARAVGSLVSALVGNDFYQPINSAPLLTLQEELAAFFEVFNDMRRNPSCVAARLDTAATQLAQEFAHEFAQESDFEKSLMVQIAQLTGLQYDHGAKRILVVEDCGFKVEIRQQITACTACFESLPVALATVPMARSDIGILLTHNKFGQESSACLGVVELKVGKEVIDEPVKMAKGPLAQTVAYLFGWQVPCMESLQLPVDHSLAALITGRKIGCSADAAGLLVEGTKPVMFDRWTYCCPAVVQSNQEIAATVVRVLATGLRAAHCFKTNPHGSIAQSVTNSTQIGLVPQGWKLKLLGSPILHHFGFGVPINQGVLFEAAFRDINAVIKYIDLLGARASLVNRVNAQNQAKPDTVVLKLQGPLYRRLVSAKDFRIAQMTMHLQFSGKDWATFPYYWYSAEFSGVTLTITEKMVCNELTQEDVRANPHILEGIVRQLSQLLKTGLTHCDVRFPNICLHEGFTRLLDLESIVEQPPSRLDFPNVIEFTYPRGRADPRGTALWQLALILYRSSQLVNTKPLKLDEFQSWLDSNQHIPICQAALRADENEKFDGDFAEVVLQSFTIWQGCQ</sequence>
<name>A0A812K4S0_9DINO</name>
<dbReference type="AlphaFoldDB" id="A0A812K4S0"/>
<evidence type="ECO:0008006" key="4">
    <source>
        <dbReference type="Google" id="ProtNLM"/>
    </source>
</evidence>
<accession>A0A812K4S0</accession>
<feature type="signal peptide" evidence="1">
    <location>
        <begin position="1"/>
        <end position="20"/>
    </location>
</feature>
<reference evidence="2" key="1">
    <citation type="submission" date="2021-02" db="EMBL/GenBank/DDBJ databases">
        <authorList>
            <person name="Dougan E. K."/>
            <person name="Rhodes N."/>
            <person name="Thang M."/>
            <person name="Chan C."/>
        </authorList>
    </citation>
    <scope>NUCLEOTIDE SEQUENCE</scope>
</reference>